<dbReference type="InterPro" id="IPR012951">
    <property type="entry name" value="BBE"/>
</dbReference>
<dbReference type="GO" id="GO:0071949">
    <property type="term" value="F:FAD binding"/>
    <property type="evidence" value="ECO:0007669"/>
    <property type="project" value="InterPro"/>
</dbReference>
<keyword evidence="2" id="KW-0560">Oxidoreductase</keyword>
<dbReference type="InterPro" id="IPR006094">
    <property type="entry name" value="Oxid_FAD_bind_N"/>
</dbReference>
<protein>
    <recommendedName>
        <fullName evidence="5">FAD-binding PCMH-type domain-containing protein</fullName>
    </recommendedName>
</protein>
<reference evidence="6 7" key="1">
    <citation type="submission" date="2019-12" db="EMBL/GenBank/DDBJ databases">
        <authorList>
            <person name="Floudas D."/>
            <person name="Bentzer J."/>
            <person name="Ahren D."/>
            <person name="Johansson T."/>
            <person name="Persson P."/>
            <person name="Tunlid A."/>
        </authorList>
    </citation>
    <scope>NUCLEOTIDE SEQUENCE [LARGE SCALE GENOMIC DNA]</scope>
    <source>
        <strain evidence="6 7">CBS 102.39</strain>
    </source>
</reference>
<evidence type="ECO:0000256" key="4">
    <source>
        <dbReference type="SAM" id="SignalP"/>
    </source>
</evidence>
<accession>A0A8H4QXV6</accession>
<feature type="compositionally biased region" description="Basic and acidic residues" evidence="3">
    <location>
        <begin position="573"/>
        <end position="587"/>
    </location>
</feature>
<dbReference type="InterPro" id="IPR016166">
    <property type="entry name" value="FAD-bd_PCMH"/>
</dbReference>
<evidence type="ECO:0000256" key="1">
    <source>
        <dbReference type="ARBA" id="ARBA00005466"/>
    </source>
</evidence>
<name>A0A8H4QXV6_9AGAR</name>
<evidence type="ECO:0000313" key="7">
    <source>
        <dbReference type="Proteomes" id="UP000521872"/>
    </source>
</evidence>
<evidence type="ECO:0000313" key="6">
    <source>
        <dbReference type="EMBL" id="KAF4619186.1"/>
    </source>
</evidence>
<dbReference type="PANTHER" id="PTHR13878">
    <property type="entry name" value="GULONOLACTONE OXIDASE"/>
    <property type="match status" value="1"/>
</dbReference>
<evidence type="ECO:0000256" key="3">
    <source>
        <dbReference type="SAM" id="MobiDB-lite"/>
    </source>
</evidence>
<comment type="similarity">
    <text evidence="1">Belongs to the oxygen-dependent FAD-linked oxidoreductase family.</text>
</comment>
<dbReference type="EMBL" id="JAACJL010000016">
    <property type="protein sequence ID" value="KAF4619186.1"/>
    <property type="molecule type" value="Genomic_DNA"/>
</dbReference>
<evidence type="ECO:0000259" key="5">
    <source>
        <dbReference type="PROSITE" id="PS51387"/>
    </source>
</evidence>
<gene>
    <name evidence="6" type="ORF">D9613_004678</name>
</gene>
<evidence type="ECO:0000256" key="2">
    <source>
        <dbReference type="ARBA" id="ARBA00023002"/>
    </source>
</evidence>
<feature type="domain" description="FAD-binding PCMH-type" evidence="5">
    <location>
        <begin position="121"/>
        <end position="305"/>
    </location>
</feature>
<feature type="chain" id="PRO_5034978806" description="FAD-binding PCMH-type domain-containing protein" evidence="4">
    <location>
        <begin position="26"/>
        <end position="587"/>
    </location>
</feature>
<keyword evidence="4" id="KW-0732">Signal</keyword>
<dbReference type="Gene3D" id="3.30.465.10">
    <property type="match status" value="2"/>
</dbReference>
<organism evidence="6 7">
    <name type="scientific">Agrocybe pediades</name>
    <dbReference type="NCBI Taxonomy" id="84607"/>
    <lineage>
        <taxon>Eukaryota</taxon>
        <taxon>Fungi</taxon>
        <taxon>Dikarya</taxon>
        <taxon>Basidiomycota</taxon>
        <taxon>Agaricomycotina</taxon>
        <taxon>Agaricomycetes</taxon>
        <taxon>Agaricomycetidae</taxon>
        <taxon>Agaricales</taxon>
        <taxon>Agaricineae</taxon>
        <taxon>Strophariaceae</taxon>
        <taxon>Agrocybe</taxon>
    </lineage>
</organism>
<dbReference type="GO" id="GO:0016491">
    <property type="term" value="F:oxidoreductase activity"/>
    <property type="evidence" value="ECO:0007669"/>
    <property type="project" value="UniProtKB-KW"/>
</dbReference>
<sequence>MKSTSFFANLAGGLLSLNAVTASQADWTTLNATVGGRLQVGVPFSQPCFPHAAGGPKVQNEALCAEIQARNEDHIFRAQHFGAYELTQWEQCQTQKGDECMMDWTNPTNAAAFAPPRQCRQGSVPPVYLEVNDVDDVRAAYNFTKKTKVPLVVKNSGHDYIGRSAGPGSLALWMKNLQKIELETQFVPAGCPPATKPALALTIGAGQQFRTILDFAKENNITFAAGADPSVGASGGWVMGGGHSGLSPTFGLGVDRVLEFKIVTPDGVLRTANKCQNEDLFFALRGGGGGTFGVVLESTFVVEPTITVQVVLGMYNATRENSKKLIQELAKGAEGLAADGWGGYVTPALASGVWLHPSFSEEEAQKSSQSLLDAFASVGGSHMFFTMPTFTDFFDTFIAPNTDQVGRPQVLATRLFSGAALSDPVTVDAMIDGMLDSDFGQILAVTPYNVKDTGTSVNPAWRKAVWHTLMSYNWNFGSTLDEIVAQYNKLTEKWAVVRERTADSGAYLNEADVFEPNYQTAFWGDNYDKLLAIKNKYDPDHLLDCWHCVGWKGPQDPLYKCYPDPSGTLKSSSSEEKRESDPIKDEL</sequence>
<dbReference type="Proteomes" id="UP000521872">
    <property type="component" value="Unassembled WGS sequence"/>
</dbReference>
<dbReference type="SUPFAM" id="SSF56176">
    <property type="entry name" value="FAD-binding/transporter-associated domain-like"/>
    <property type="match status" value="1"/>
</dbReference>
<dbReference type="AlphaFoldDB" id="A0A8H4QXV6"/>
<feature type="signal peptide" evidence="4">
    <location>
        <begin position="1"/>
        <end position="25"/>
    </location>
</feature>
<feature type="region of interest" description="Disordered" evidence="3">
    <location>
        <begin position="565"/>
        <end position="587"/>
    </location>
</feature>
<dbReference type="PANTHER" id="PTHR13878:SF91">
    <property type="entry name" value="FAD BINDING DOMAIN PROTEIN (AFU_ORTHOLOGUE AFUA_6G12070)-RELATED"/>
    <property type="match status" value="1"/>
</dbReference>
<comment type="caution">
    <text evidence="6">The sequence shown here is derived from an EMBL/GenBank/DDBJ whole genome shotgun (WGS) entry which is preliminary data.</text>
</comment>
<proteinExistence type="inferred from homology"/>
<dbReference type="PROSITE" id="PS51387">
    <property type="entry name" value="FAD_PCMH"/>
    <property type="match status" value="1"/>
</dbReference>
<dbReference type="InterPro" id="IPR036318">
    <property type="entry name" value="FAD-bd_PCMH-like_sf"/>
</dbReference>
<dbReference type="Pfam" id="PF01565">
    <property type="entry name" value="FAD_binding_4"/>
    <property type="match status" value="1"/>
</dbReference>
<dbReference type="InterPro" id="IPR016169">
    <property type="entry name" value="FAD-bd_PCMH_sub2"/>
</dbReference>
<dbReference type="Pfam" id="PF08031">
    <property type="entry name" value="BBE"/>
    <property type="match status" value="1"/>
</dbReference>
<dbReference type="InterPro" id="IPR050432">
    <property type="entry name" value="FAD-linked_Oxidoreductases_BP"/>
</dbReference>
<keyword evidence="7" id="KW-1185">Reference proteome</keyword>